<reference evidence="2" key="1">
    <citation type="submission" date="2021-12" db="EMBL/GenBank/DDBJ databases">
        <authorList>
            <person name="Lee J.-H."/>
            <person name="Kim S.-B."/>
        </authorList>
    </citation>
    <scope>NUCLEOTIDE SEQUENCE</scope>
    <source>
        <strain evidence="2">NR30</strain>
    </source>
</reference>
<evidence type="ECO:0000313" key="3">
    <source>
        <dbReference type="Proteomes" id="UP001108029"/>
    </source>
</evidence>
<dbReference type="RefSeq" id="WP_232655330.1">
    <property type="nucleotide sequence ID" value="NZ_JAJSBI010000039.1"/>
</dbReference>
<proteinExistence type="predicted"/>
<feature type="region of interest" description="Disordered" evidence="1">
    <location>
        <begin position="407"/>
        <end position="437"/>
    </location>
</feature>
<keyword evidence="3" id="KW-1185">Reference proteome</keyword>
<protein>
    <submittedName>
        <fullName evidence="2">Uncharacterized protein</fullName>
    </submittedName>
</protein>
<name>A0A9Q3ZFB0_9ACTN</name>
<dbReference type="AlphaFoldDB" id="A0A9Q3ZFB0"/>
<evidence type="ECO:0000313" key="2">
    <source>
        <dbReference type="EMBL" id="MCD9880395.1"/>
    </source>
</evidence>
<sequence length="437" mass="44886">MTSRSRRRNDSSRKAAGAGKPSAKLWGVALAGAAMVTAAGVIVSLATGNPRASAPTASAPAHSAPQKGGVGIRELDGVPVGYPHTQAGAKAAAANYTTVSGSSDFLTDKAARHRAVSVMAAKGTAGTAVKEADHAAGEALSALRGDNSKVSDRKVIARTGVLSAHVLGFDTHGAMVRLWTTTVRGSATGHATPKTGFRSVTVTLTWESNDWKLKSSSSTTGLVAPIDERQASNVTSDFSDYVPAAAEDPVLSGSVGQDGFPAPYTRNEGGARAAAVSATMLYGDPRFFTDEDWRHRMLTSTAAKSVVDSVTSDSDSTARLVMENRGVGADGRTLDGSELITRTAALATRPISYSGQAASIELWTASVGGVAGKDEAQRPQVAFLRMTVDLVWEDGSWKTTAVTPSEALVPSPPAMQEADPADSFADVGGASNAPATA</sequence>
<gene>
    <name evidence="2" type="ORF">LJ657_43965</name>
</gene>
<evidence type="ECO:0000256" key="1">
    <source>
        <dbReference type="SAM" id="MobiDB-lite"/>
    </source>
</evidence>
<dbReference type="EMBL" id="JAJSBI010000039">
    <property type="protein sequence ID" value="MCD9880395.1"/>
    <property type="molecule type" value="Genomic_DNA"/>
</dbReference>
<feature type="compositionally biased region" description="Low complexity" evidence="1">
    <location>
        <begin position="52"/>
        <end position="65"/>
    </location>
</feature>
<comment type="caution">
    <text evidence="2">The sequence shown here is derived from an EMBL/GenBank/DDBJ whole genome shotgun (WGS) entry which is preliminary data.</text>
</comment>
<organism evidence="2 3">
    <name type="scientific">Streptomyces guryensis</name>
    <dbReference type="NCBI Taxonomy" id="2886947"/>
    <lineage>
        <taxon>Bacteria</taxon>
        <taxon>Bacillati</taxon>
        <taxon>Actinomycetota</taxon>
        <taxon>Actinomycetes</taxon>
        <taxon>Kitasatosporales</taxon>
        <taxon>Streptomycetaceae</taxon>
        <taxon>Streptomyces</taxon>
    </lineage>
</organism>
<dbReference type="Proteomes" id="UP001108029">
    <property type="component" value="Unassembled WGS sequence"/>
</dbReference>
<accession>A0A9Q3ZFB0</accession>
<feature type="region of interest" description="Disordered" evidence="1">
    <location>
        <begin position="49"/>
        <end position="70"/>
    </location>
</feature>